<protein>
    <recommendedName>
        <fullName evidence="4">Conjugal transfer protein TraF</fullName>
    </recommendedName>
</protein>
<organism evidence="2 3">
    <name type="scientific">Geomonas limicola</name>
    <dbReference type="NCBI Taxonomy" id="2740186"/>
    <lineage>
        <taxon>Bacteria</taxon>
        <taxon>Pseudomonadati</taxon>
        <taxon>Thermodesulfobacteriota</taxon>
        <taxon>Desulfuromonadia</taxon>
        <taxon>Geobacterales</taxon>
        <taxon>Geobacteraceae</taxon>
        <taxon>Geomonas</taxon>
    </lineage>
</organism>
<dbReference type="AlphaFoldDB" id="A0A6V8N5B0"/>
<dbReference type="Proteomes" id="UP000587586">
    <property type="component" value="Unassembled WGS sequence"/>
</dbReference>
<evidence type="ECO:0000313" key="3">
    <source>
        <dbReference type="Proteomes" id="UP000587586"/>
    </source>
</evidence>
<dbReference type="RefSeq" id="WP_183360279.1">
    <property type="nucleotide sequence ID" value="NZ_BLXZ01000002.1"/>
</dbReference>
<evidence type="ECO:0000256" key="1">
    <source>
        <dbReference type="SAM" id="SignalP"/>
    </source>
</evidence>
<evidence type="ECO:0000313" key="2">
    <source>
        <dbReference type="EMBL" id="GFO67758.1"/>
    </source>
</evidence>
<dbReference type="Pfam" id="PF13729">
    <property type="entry name" value="TraF_2"/>
    <property type="match status" value="1"/>
</dbReference>
<sequence>MIRRSAAVAAILLGIGSTAHALEFQPLGAGSLGVGGSGVARTYGAMAPYWNPAGLAFAPKTVTVSLTAGAGLNTHGKLAEDLDNLVKANDAWNGTQNQTNADALANAFNTLVDTNTKDNFHVTGGAALGVQIKHFGFGAYGTAEVGANPDPGGTKLTVPVTVNGSTQSTIDAALSSKTVTTRGIVLTEVPVSYGHAFDAGKWGKLGVGASLKYLNGMVTMKENLQIYDAANKSVISSSDLFKEGKKNFHDSSSFGIDLGTLWKPVPSFAVGLVGKNLNSPSFKAKNGEKISVGRQVRAGVSWDALSWLELTGDIDVLSNSTIIPGMKSQNLGGGAEFHPFSCLKLRAGGYTNLADSGSDGAVTAGLSIGIPWFFLDIDGAYGLGTAKFDNHSYPSEAKAQVSLNFAF</sequence>
<feature type="signal peptide" evidence="1">
    <location>
        <begin position="1"/>
        <end position="21"/>
    </location>
</feature>
<accession>A0A6V8N5B0</accession>
<keyword evidence="3" id="KW-1185">Reference proteome</keyword>
<dbReference type="SUPFAM" id="SSF56935">
    <property type="entry name" value="Porins"/>
    <property type="match status" value="1"/>
</dbReference>
<gene>
    <name evidence="2" type="ORF">GMLC_13370</name>
</gene>
<proteinExistence type="predicted"/>
<feature type="chain" id="PRO_5028166192" description="Conjugal transfer protein TraF" evidence="1">
    <location>
        <begin position="22"/>
        <end position="407"/>
    </location>
</feature>
<reference evidence="3" key="1">
    <citation type="submission" date="2020-06" db="EMBL/GenBank/DDBJ databases">
        <title>Draft genomic sequecing of Geomonas sp. Red745.</title>
        <authorList>
            <person name="Itoh H."/>
            <person name="Xu Z.X."/>
            <person name="Ushijima N."/>
            <person name="Masuda Y."/>
            <person name="Shiratori Y."/>
            <person name="Senoo K."/>
        </authorList>
    </citation>
    <scope>NUCLEOTIDE SEQUENCE [LARGE SCALE GENOMIC DNA]</scope>
    <source>
        <strain evidence="3">Red745</strain>
    </source>
</reference>
<dbReference type="Gene3D" id="2.40.160.60">
    <property type="entry name" value="Outer membrane protein transport protein (OMPP1/FadL/TodX)"/>
    <property type="match status" value="1"/>
</dbReference>
<comment type="caution">
    <text evidence="2">The sequence shown here is derived from an EMBL/GenBank/DDBJ whole genome shotgun (WGS) entry which is preliminary data.</text>
</comment>
<dbReference type="EMBL" id="BLXZ01000002">
    <property type="protein sequence ID" value="GFO67758.1"/>
    <property type="molecule type" value="Genomic_DNA"/>
</dbReference>
<name>A0A6V8N5B0_9BACT</name>
<dbReference type="InterPro" id="IPR032811">
    <property type="entry name" value="Put_conjugal_transfer"/>
</dbReference>
<evidence type="ECO:0008006" key="4">
    <source>
        <dbReference type="Google" id="ProtNLM"/>
    </source>
</evidence>
<keyword evidence="1" id="KW-0732">Signal</keyword>